<dbReference type="PANTHER" id="PTHR46033">
    <property type="entry name" value="PROTEIN MAIN-LIKE 2"/>
    <property type="match status" value="1"/>
</dbReference>
<dbReference type="Proteomes" id="UP000077755">
    <property type="component" value="Chromosome 4"/>
</dbReference>
<dbReference type="AlphaFoldDB" id="A0AAF1AXK9"/>
<dbReference type="EMBL" id="CP093346">
    <property type="protein sequence ID" value="WOG96286.1"/>
    <property type="molecule type" value="Genomic_DNA"/>
</dbReference>
<name>A0AAF1AXK9_DAUCS</name>
<dbReference type="PANTHER" id="PTHR46033:SF80">
    <property type="entry name" value="PROTEIN MAIN-LIKE 2-LIKE"/>
    <property type="match status" value="1"/>
</dbReference>
<proteinExistence type="predicted"/>
<feature type="domain" description="Aminotransferase-like plant mobile" evidence="1">
    <location>
        <begin position="79"/>
        <end position="289"/>
    </location>
</feature>
<protein>
    <recommendedName>
        <fullName evidence="1">Aminotransferase-like plant mobile domain-containing protein</fullName>
    </recommendedName>
</protein>
<organism evidence="2 3">
    <name type="scientific">Daucus carota subsp. sativus</name>
    <name type="common">Carrot</name>
    <dbReference type="NCBI Taxonomy" id="79200"/>
    <lineage>
        <taxon>Eukaryota</taxon>
        <taxon>Viridiplantae</taxon>
        <taxon>Streptophyta</taxon>
        <taxon>Embryophyta</taxon>
        <taxon>Tracheophyta</taxon>
        <taxon>Spermatophyta</taxon>
        <taxon>Magnoliopsida</taxon>
        <taxon>eudicotyledons</taxon>
        <taxon>Gunneridae</taxon>
        <taxon>Pentapetalae</taxon>
        <taxon>asterids</taxon>
        <taxon>campanulids</taxon>
        <taxon>Apiales</taxon>
        <taxon>Apiaceae</taxon>
        <taxon>Apioideae</taxon>
        <taxon>Scandiceae</taxon>
        <taxon>Daucinae</taxon>
        <taxon>Daucus</taxon>
        <taxon>Daucus sect. Daucus</taxon>
    </lineage>
</organism>
<keyword evidence="3" id="KW-1185">Reference proteome</keyword>
<reference evidence="2" key="2">
    <citation type="submission" date="2022-03" db="EMBL/GenBank/DDBJ databases">
        <title>Draft title - Genomic analysis of global carrot germplasm unveils the trajectory of domestication and the origin of high carotenoid orange carrot.</title>
        <authorList>
            <person name="Iorizzo M."/>
            <person name="Ellison S."/>
            <person name="Senalik D."/>
            <person name="Macko-Podgorni A."/>
            <person name="Grzebelus D."/>
            <person name="Bostan H."/>
            <person name="Rolling W."/>
            <person name="Curaba J."/>
            <person name="Simon P."/>
        </authorList>
    </citation>
    <scope>NUCLEOTIDE SEQUENCE</scope>
    <source>
        <tissue evidence="2">Leaf</tissue>
    </source>
</reference>
<dbReference type="Pfam" id="PF10536">
    <property type="entry name" value="PMD"/>
    <property type="match status" value="2"/>
</dbReference>
<dbReference type="InterPro" id="IPR019557">
    <property type="entry name" value="AminoTfrase-like_pln_mobile"/>
</dbReference>
<accession>A0AAF1AXK9</accession>
<feature type="domain" description="Aminotransferase-like plant mobile" evidence="1">
    <location>
        <begin position="290"/>
        <end position="353"/>
    </location>
</feature>
<dbReference type="GO" id="GO:0010073">
    <property type="term" value="P:meristem maintenance"/>
    <property type="evidence" value="ECO:0007669"/>
    <property type="project" value="InterPro"/>
</dbReference>
<evidence type="ECO:0000313" key="3">
    <source>
        <dbReference type="Proteomes" id="UP000077755"/>
    </source>
</evidence>
<reference evidence="2" key="1">
    <citation type="journal article" date="2016" name="Nat. Genet.">
        <title>A high-quality carrot genome assembly provides new insights into carotenoid accumulation and asterid genome evolution.</title>
        <authorList>
            <person name="Iorizzo M."/>
            <person name="Ellison S."/>
            <person name="Senalik D."/>
            <person name="Zeng P."/>
            <person name="Satapoomin P."/>
            <person name="Huang J."/>
            <person name="Bowman M."/>
            <person name="Iovene M."/>
            <person name="Sanseverino W."/>
            <person name="Cavagnaro P."/>
            <person name="Yildiz M."/>
            <person name="Macko-Podgorni A."/>
            <person name="Moranska E."/>
            <person name="Grzebelus E."/>
            <person name="Grzebelus D."/>
            <person name="Ashrafi H."/>
            <person name="Zheng Z."/>
            <person name="Cheng S."/>
            <person name="Spooner D."/>
            <person name="Van Deynze A."/>
            <person name="Simon P."/>
        </authorList>
    </citation>
    <scope>NUCLEOTIDE SEQUENCE</scope>
    <source>
        <tissue evidence="2">Leaf</tissue>
    </source>
</reference>
<dbReference type="InterPro" id="IPR044824">
    <property type="entry name" value="MAIN-like"/>
</dbReference>
<evidence type="ECO:0000259" key="1">
    <source>
        <dbReference type="Pfam" id="PF10536"/>
    </source>
</evidence>
<sequence length="506" mass="57912">MCPPGGGNLTLRTAHFLKPIFSEHQNHLPSPPTSLFSSKSTSENLRKYKLHSKAYPLEKWKIWVHNLKPKYQEVWKQAGIYEAIMTSTYRIPKNKDLIFGLAERWCAETNTFIFPWGEATITLEDVMFLGGYSVLGALYLTPLADESMYEALRKAYKEVRTSCCGNASAPMWMEYFMFSGKRFEHEAFLAMWLSTFVLIRCYGKIIMKDFHVASHLSRGNKIALAPVVLACIYKDMRLLQNSIVGSTEVESKDRLRFTLCHVDIVQMWVLERFPKLRPTPSVMEWTEPRSYLPHRVAMQFGFDQDVPPHVLRSNECPKTAWRSYNRSFKGTKIYIPPRFYESDYSSRYVVWWRDQHKRFEKGNGPADMLILKTHSGTETPARRFGMTKPLISSVQSMSSSDKIERSSSAERLVSLKEDAVVNNTNHAEASNVDIKLAKQAVVSKANCPQDKIVNIKEESSDNCTSELPHLELMARILRLEAIVDAIKAAKLDASLVDIETVVLDRT</sequence>
<evidence type="ECO:0000313" key="2">
    <source>
        <dbReference type="EMBL" id="WOG96286.1"/>
    </source>
</evidence>
<gene>
    <name evidence="2" type="ORF">DCAR_0415620</name>
</gene>